<dbReference type="Proteomes" id="UP000199233">
    <property type="component" value="Unassembled WGS sequence"/>
</dbReference>
<dbReference type="InterPro" id="IPR047658">
    <property type="entry name" value="IS4-like_transpos"/>
</dbReference>
<name>A0A1H9MMN2_9GAMM</name>
<proteinExistence type="predicted"/>
<reference evidence="1 2" key="1">
    <citation type="submission" date="2016-10" db="EMBL/GenBank/DDBJ databases">
        <authorList>
            <person name="de Groot N.N."/>
        </authorList>
    </citation>
    <scope>NUCLEOTIDE SEQUENCE [LARGE SCALE GENOMIC DNA]</scope>
    <source>
        <strain evidence="1 2">DSM 25927</strain>
    </source>
</reference>
<dbReference type="RefSeq" id="WP_093289739.1">
    <property type="nucleotide sequence ID" value="NZ_FOFS01000027.1"/>
</dbReference>
<evidence type="ECO:0000313" key="2">
    <source>
        <dbReference type="Proteomes" id="UP000199233"/>
    </source>
</evidence>
<dbReference type="PANTHER" id="PTHR35404:SF8">
    <property type="entry name" value="TRANSPOSASE OF TN10"/>
    <property type="match status" value="1"/>
</dbReference>
<evidence type="ECO:0000313" key="1">
    <source>
        <dbReference type="EMBL" id="SER24423.1"/>
    </source>
</evidence>
<dbReference type="EMBL" id="FOFS01000027">
    <property type="protein sequence ID" value="SER24423.1"/>
    <property type="molecule type" value="Genomic_DNA"/>
</dbReference>
<organism evidence="1 2">
    <name type="scientific">Solimonas aquatica</name>
    <dbReference type="NCBI Taxonomy" id="489703"/>
    <lineage>
        <taxon>Bacteria</taxon>
        <taxon>Pseudomonadati</taxon>
        <taxon>Pseudomonadota</taxon>
        <taxon>Gammaproteobacteria</taxon>
        <taxon>Nevskiales</taxon>
        <taxon>Nevskiaceae</taxon>
        <taxon>Solimonas</taxon>
    </lineage>
</organism>
<dbReference type="STRING" id="489703.SAMN04488038_1272"/>
<dbReference type="AlphaFoldDB" id="A0A1H9MMN2"/>
<dbReference type="OrthoDB" id="6140187at2"/>
<sequence length="232" mass="26692">MHATAVLQKLLRRSIPSIHLKRLNGLNGLVALVGSALHGGRLTLSALARKLDSSCAIQHRVKRVDRLLGNARLHQERLLIYRMLCNLLVGGRAEPILIVDWSDLKPDRSLLLLRASVWVHGFALPIYEEVHPLRRQNNRQVQREFLLTLRMLLGEGVRPIVIADAGFRSTWFQEVQRLEWHWEVRIRGRTMILIDGHWQHCKKLFLKATARPRDLGELPVVRANSVQVRLLL</sequence>
<dbReference type="NCBIfam" id="NF033591">
    <property type="entry name" value="transpos_IS4_2"/>
    <property type="match status" value="1"/>
</dbReference>
<dbReference type="PANTHER" id="PTHR35404">
    <property type="entry name" value="TRANSPOSASE OF TN10"/>
    <property type="match status" value="1"/>
</dbReference>
<accession>A0A1H9MMN2</accession>
<dbReference type="SUPFAM" id="SSF53098">
    <property type="entry name" value="Ribonuclease H-like"/>
    <property type="match status" value="1"/>
</dbReference>
<dbReference type="InterPro" id="IPR012337">
    <property type="entry name" value="RNaseH-like_sf"/>
</dbReference>
<gene>
    <name evidence="1" type="ORF">SAMN04488038_1272</name>
</gene>
<keyword evidence="2" id="KW-1185">Reference proteome</keyword>
<evidence type="ECO:0008006" key="3">
    <source>
        <dbReference type="Google" id="ProtNLM"/>
    </source>
</evidence>
<protein>
    <recommendedName>
        <fullName evidence="3">Transposase DDE domain-containing protein</fullName>
    </recommendedName>
</protein>